<keyword evidence="2" id="KW-1185">Reference proteome</keyword>
<reference evidence="1" key="1">
    <citation type="submission" date="2022-04" db="EMBL/GenBank/DDBJ databases">
        <title>Carnegiea gigantea Genome sequencing and assembly v2.</title>
        <authorList>
            <person name="Copetti D."/>
            <person name="Sanderson M.J."/>
            <person name="Burquez A."/>
            <person name="Wojciechowski M.F."/>
        </authorList>
    </citation>
    <scope>NUCLEOTIDE SEQUENCE</scope>
    <source>
        <strain evidence="1">SGP5-SGP5p</strain>
        <tissue evidence="1">Aerial part</tissue>
    </source>
</reference>
<name>A0A9Q1JSM1_9CARY</name>
<gene>
    <name evidence="1" type="ORF">Cgig2_030666</name>
</gene>
<dbReference type="Proteomes" id="UP001153076">
    <property type="component" value="Unassembled WGS sequence"/>
</dbReference>
<proteinExistence type="predicted"/>
<comment type="caution">
    <text evidence="1">The sequence shown here is derived from an EMBL/GenBank/DDBJ whole genome shotgun (WGS) entry which is preliminary data.</text>
</comment>
<dbReference type="EMBL" id="JAKOGI010000812">
    <property type="protein sequence ID" value="KAJ8430267.1"/>
    <property type="molecule type" value="Genomic_DNA"/>
</dbReference>
<evidence type="ECO:0000313" key="2">
    <source>
        <dbReference type="Proteomes" id="UP001153076"/>
    </source>
</evidence>
<evidence type="ECO:0000313" key="1">
    <source>
        <dbReference type="EMBL" id="KAJ8430267.1"/>
    </source>
</evidence>
<organism evidence="1 2">
    <name type="scientific">Carnegiea gigantea</name>
    <dbReference type="NCBI Taxonomy" id="171969"/>
    <lineage>
        <taxon>Eukaryota</taxon>
        <taxon>Viridiplantae</taxon>
        <taxon>Streptophyta</taxon>
        <taxon>Embryophyta</taxon>
        <taxon>Tracheophyta</taxon>
        <taxon>Spermatophyta</taxon>
        <taxon>Magnoliopsida</taxon>
        <taxon>eudicotyledons</taxon>
        <taxon>Gunneridae</taxon>
        <taxon>Pentapetalae</taxon>
        <taxon>Caryophyllales</taxon>
        <taxon>Cactineae</taxon>
        <taxon>Cactaceae</taxon>
        <taxon>Cactoideae</taxon>
        <taxon>Echinocereeae</taxon>
        <taxon>Carnegiea</taxon>
    </lineage>
</organism>
<sequence length="165" mass="18600">MGFGFKIGLNKGAKRQRLLLRKEKMDGNPLDSEINANIPFLTLLTSVAHDNVGGTMDIWAIRDVNDNELSSDDEEEIQQARKFINGFNEEDMLFNQELLQLSQNMLVQDQMQACDNTRSDACESQEHGHYNNIYFVTQVSSTSGVNGPDRTSNFLLLAFKDFDSG</sequence>
<dbReference type="AlphaFoldDB" id="A0A9Q1JSM1"/>
<protein>
    <submittedName>
        <fullName evidence="1">Uncharacterized protein</fullName>
    </submittedName>
</protein>
<accession>A0A9Q1JSM1</accession>